<dbReference type="Pfam" id="PF02092">
    <property type="entry name" value="tRNA_synt_2f"/>
    <property type="match status" value="1"/>
</dbReference>
<dbReference type="GO" id="GO:0006420">
    <property type="term" value="P:arginyl-tRNA aminoacylation"/>
    <property type="evidence" value="ECO:0007669"/>
    <property type="project" value="InterPro"/>
</dbReference>
<dbReference type="EC" id="6.1.1.14" evidence="4"/>
<evidence type="ECO:0000313" key="15">
    <source>
        <dbReference type="EMBL" id="PHN16334.1"/>
    </source>
</evidence>
<evidence type="ECO:0000256" key="4">
    <source>
        <dbReference type="ARBA" id="ARBA00012829"/>
    </source>
</evidence>
<dbReference type="GO" id="GO:0005829">
    <property type="term" value="C:cytosol"/>
    <property type="evidence" value="ECO:0007669"/>
    <property type="project" value="TreeGrafter"/>
</dbReference>
<keyword evidence="16" id="KW-1185">Reference proteome</keyword>
<organism evidence="15 16">
    <name type="scientific">Candidatus Tremblayella phenacoccinincola</name>
    <dbReference type="NCBI Taxonomy" id="1010676"/>
    <lineage>
        <taxon>Bacteria</taxon>
        <taxon>Pseudomonadati</taxon>
        <taxon>Pseudomonadota</taxon>
        <taxon>Betaproteobacteria</taxon>
        <taxon>Candidatus Tremblayella</taxon>
    </lineage>
</organism>
<gene>
    <name evidence="15" type="primary">glyS</name>
    <name evidence="15" type="ORF">TPPER_00048</name>
</gene>
<evidence type="ECO:0000256" key="5">
    <source>
        <dbReference type="ARBA" id="ARBA00022032"/>
    </source>
</evidence>
<dbReference type="GO" id="GO:0004820">
    <property type="term" value="F:glycine-tRNA ligase activity"/>
    <property type="evidence" value="ECO:0007669"/>
    <property type="project" value="UniProtKB-EC"/>
</dbReference>
<proteinExistence type="inferred from homology"/>
<keyword evidence="6" id="KW-0963">Cytoplasm</keyword>
<evidence type="ECO:0000256" key="8">
    <source>
        <dbReference type="ARBA" id="ARBA00022741"/>
    </source>
</evidence>
<evidence type="ECO:0000256" key="11">
    <source>
        <dbReference type="ARBA" id="ARBA00023146"/>
    </source>
</evidence>
<comment type="caution">
    <text evidence="15">The sequence shown here is derived from an EMBL/GenBank/DDBJ whole genome shotgun (WGS) entry which is preliminary data.</text>
</comment>
<evidence type="ECO:0000256" key="9">
    <source>
        <dbReference type="ARBA" id="ARBA00022840"/>
    </source>
</evidence>
<feature type="domain" description="DALR anticodon binding" evidence="14">
    <location>
        <begin position="530"/>
        <end position="627"/>
    </location>
</feature>
<comment type="similarity">
    <text evidence="2">Belongs to the class-II aminoacyl-tRNA synthetase family.</text>
</comment>
<name>A0A2G0V780_9PROT</name>
<evidence type="ECO:0000256" key="7">
    <source>
        <dbReference type="ARBA" id="ARBA00022598"/>
    </source>
</evidence>
<comment type="subcellular location">
    <subcellularLocation>
        <location evidence="1">Cytoplasm</location>
    </subcellularLocation>
</comment>
<evidence type="ECO:0000256" key="10">
    <source>
        <dbReference type="ARBA" id="ARBA00022917"/>
    </source>
</evidence>
<keyword evidence="7 15" id="KW-0436">Ligase</keyword>
<dbReference type="PROSITE" id="PS50861">
    <property type="entry name" value="AA_TRNA_LIGASE_II_GLYAB"/>
    <property type="match status" value="1"/>
</dbReference>
<dbReference type="InterPro" id="IPR006194">
    <property type="entry name" value="Gly-tRNA-synth_heterodimer"/>
</dbReference>
<reference evidence="15 16" key="1">
    <citation type="journal article" date="2017" name="ISME J.">
        <title>Tremblaya phenacola PPER: an evolutionary beta-gammaproteobacterium collage.</title>
        <authorList>
            <person name="Gil R."/>
            <person name="Vargas-Chavez C."/>
            <person name="Lopez-Madrigal S."/>
            <person name="Santos-Garcia D."/>
            <person name="Latorre A."/>
            <person name="Moya A."/>
        </authorList>
    </citation>
    <scope>NUCLEOTIDE SEQUENCE [LARGE SCALE GENOMIC DNA]</scope>
    <source>
        <strain evidence="15 16">PPER</strain>
    </source>
</reference>
<dbReference type="AlphaFoldDB" id="A0A2G0V780"/>
<dbReference type="EMBL" id="MKGN01000005">
    <property type="protein sequence ID" value="PHN16334.1"/>
    <property type="molecule type" value="Genomic_DNA"/>
</dbReference>
<dbReference type="GO" id="GO:0004814">
    <property type="term" value="F:arginine-tRNA ligase activity"/>
    <property type="evidence" value="ECO:0007669"/>
    <property type="project" value="InterPro"/>
</dbReference>
<dbReference type="InterPro" id="IPR008909">
    <property type="entry name" value="DALR_anticod-bd"/>
</dbReference>
<comment type="catalytic activity">
    <reaction evidence="13">
        <text>tRNA(Gly) + glycine + ATP = glycyl-tRNA(Gly) + AMP + diphosphate</text>
        <dbReference type="Rhea" id="RHEA:16013"/>
        <dbReference type="Rhea" id="RHEA-COMP:9664"/>
        <dbReference type="Rhea" id="RHEA-COMP:9683"/>
        <dbReference type="ChEBI" id="CHEBI:30616"/>
        <dbReference type="ChEBI" id="CHEBI:33019"/>
        <dbReference type="ChEBI" id="CHEBI:57305"/>
        <dbReference type="ChEBI" id="CHEBI:78442"/>
        <dbReference type="ChEBI" id="CHEBI:78522"/>
        <dbReference type="ChEBI" id="CHEBI:456215"/>
        <dbReference type="EC" id="6.1.1.14"/>
    </reaction>
</comment>
<evidence type="ECO:0000256" key="13">
    <source>
        <dbReference type="ARBA" id="ARBA00047937"/>
    </source>
</evidence>
<keyword evidence="9" id="KW-0067">ATP-binding</keyword>
<dbReference type="RefSeq" id="WP_099336793.1">
    <property type="nucleotide sequence ID" value="NZ_MKGN01000005.1"/>
</dbReference>
<protein>
    <recommendedName>
        <fullName evidence="5">Glycine--tRNA ligase beta subunit</fullName>
        <ecNumber evidence="4">6.1.1.14</ecNumber>
    </recommendedName>
    <alternativeName>
        <fullName evidence="12">Glycyl-tRNA synthetase beta subunit</fullName>
    </alternativeName>
</protein>
<evidence type="ECO:0000256" key="3">
    <source>
        <dbReference type="ARBA" id="ARBA00011209"/>
    </source>
</evidence>
<evidence type="ECO:0000256" key="2">
    <source>
        <dbReference type="ARBA" id="ARBA00008226"/>
    </source>
</evidence>
<keyword evidence="8" id="KW-0547">Nucleotide-binding</keyword>
<comment type="subunit">
    <text evidence="3">Tetramer of two alpha and two beta subunits.</text>
</comment>
<dbReference type="Pfam" id="PF05746">
    <property type="entry name" value="DALR_1"/>
    <property type="match status" value="1"/>
</dbReference>
<dbReference type="NCBIfam" id="TIGR00211">
    <property type="entry name" value="glyS"/>
    <property type="match status" value="1"/>
</dbReference>
<evidence type="ECO:0000259" key="14">
    <source>
        <dbReference type="Pfam" id="PF05746"/>
    </source>
</evidence>
<dbReference type="Proteomes" id="UP000222818">
    <property type="component" value="Unassembled WGS sequence"/>
</dbReference>
<evidence type="ECO:0000256" key="6">
    <source>
        <dbReference type="ARBA" id="ARBA00022490"/>
    </source>
</evidence>
<evidence type="ECO:0000256" key="1">
    <source>
        <dbReference type="ARBA" id="ARBA00004496"/>
    </source>
</evidence>
<dbReference type="InterPro" id="IPR015944">
    <property type="entry name" value="Gly-tRNA-synth_bsu"/>
</dbReference>
<dbReference type="OrthoDB" id="9775440at2"/>
<dbReference type="PANTHER" id="PTHR30075:SF2">
    <property type="entry name" value="GLYCINE--TRNA LIGASE, CHLOROPLASTIC_MITOCHONDRIAL 2"/>
    <property type="match status" value="1"/>
</dbReference>
<dbReference type="GO" id="GO:0005524">
    <property type="term" value="F:ATP binding"/>
    <property type="evidence" value="ECO:0007669"/>
    <property type="project" value="UniProtKB-KW"/>
</dbReference>
<dbReference type="GO" id="GO:0006426">
    <property type="term" value="P:glycyl-tRNA aminoacylation"/>
    <property type="evidence" value="ECO:0007669"/>
    <property type="project" value="InterPro"/>
</dbReference>
<accession>A0A2G0V780</accession>
<dbReference type="PANTHER" id="PTHR30075">
    <property type="entry name" value="GLYCYL-TRNA SYNTHETASE"/>
    <property type="match status" value="1"/>
</dbReference>
<evidence type="ECO:0000313" key="16">
    <source>
        <dbReference type="Proteomes" id="UP000222818"/>
    </source>
</evidence>
<evidence type="ECO:0000256" key="12">
    <source>
        <dbReference type="ARBA" id="ARBA00031650"/>
    </source>
</evidence>
<keyword evidence="11" id="KW-0030">Aminoacyl-tRNA synthetase</keyword>
<keyword evidence="10" id="KW-0648">Protein biosynthesis</keyword>
<sequence length="639" mass="73325">MTYDFIVAFGLEELPYNIILNIAQSFMDVIRKELSSIYIIYGSLSVIYTPRKLVLKANKISKPSPNIYTGLYGIIYSSLKAFTSFKSMNWNVYEKAFKFIRPLHTLTILLNNKLMTGSILGVSSNRFVNGHRHIGSKRICINHANSYLKLLLEKGKVLTDYSLRLKVVHDKVNSIAKPKGLVKLDSILLTEVTSMVEWTTVYIGSFNKSFLIIPKELLVFIIKASQKYLPLYETTYLDKHNHNLKLLPYYIAVSNIIPTRYSKVISDSQKAIRSRLVDALYYIYKDRYICLEQLTPALNDIVFEKSLGTLREKNHRLEHISSWVSQHIGANHIYSSRAGLLSKCDLATKLVYEFKEIYGYVGMHHTNHDNEPKEVSLALMEQYSPRLSNDMLPTTLVGCSVGISDKADNIIGLIGVNGVPKGNKDPYSSKRLIIGILRIVIEYKLILNLKELIKKSASTYGNTLVNKSLTYIIVAFYIKKLKGWYQSLGYNSNTICSVLDLSIEYPLNIHSRICLLKHLQKLKNIRYIIEANKRLTNIIIKLSYINNSSKVNMYLLRSSEEVNIYKQFIVINKRISYLLYSLSLSETSLLLIKLAKSICDLFKRVYIIDNPKQIRNNRLTLLNNLKATYLYIADMVYIN</sequence>